<protein>
    <submittedName>
        <fullName evidence="3">AbrB/MazE/SpoVT family DNA-binding domain-containing protein</fullName>
    </submittedName>
</protein>
<dbReference type="RefSeq" id="WP_377945314.1">
    <property type="nucleotide sequence ID" value="NZ_JBHUCX010000092.1"/>
</dbReference>
<gene>
    <name evidence="3" type="ORF">ACFSB2_22415</name>
</gene>
<dbReference type="GO" id="GO:0003677">
    <property type="term" value="F:DNA binding"/>
    <property type="evidence" value="ECO:0007669"/>
    <property type="project" value="UniProtKB-KW"/>
</dbReference>
<name>A0ABW4JPC2_9BACL</name>
<dbReference type="SUPFAM" id="SSF89447">
    <property type="entry name" value="AbrB/MazE/MraZ-like"/>
    <property type="match status" value="1"/>
</dbReference>
<evidence type="ECO:0000259" key="2">
    <source>
        <dbReference type="SMART" id="SM00966"/>
    </source>
</evidence>
<dbReference type="Proteomes" id="UP001597079">
    <property type="component" value="Unassembled WGS sequence"/>
</dbReference>
<evidence type="ECO:0000256" key="1">
    <source>
        <dbReference type="SAM" id="MobiDB-lite"/>
    </source>
</evidence>
<accession>A0ABW4JPC2</accession>
<reference evidence="4" key="1">
    <citation type="journal article" date="2019" name="Int. J. Syst. Evol. Microbiol.">
        <title>The Global Catalogue of Microorganisms (GCM) 10K type strain sequencing project: providing services to taxonomists for standard genome sequencing and annotation.</title>
        <authorList>
            <consortium name="The Broad Institute Genomics Platform"/>
            <consortium name="The Broad Institute Genome Sequencing Center for Infectious Disease"/>
            <person name="Wu L."/>
            <person name="Ma J."/>
        </authorList>
    </citation>
    <scope>NUCLEOTIDE SEQUENCE [LARGE SCALE GENOMIC DNA]</scope>
    <source>
        <strain evidence="4">CGMCC 1.12286</strain>
    </source>
</reference>
<evidence type="ECO:0000313" key="4">
    <source>
        <dbReference type="Proteomes" id="UP001597079"/>
    </source>
</evidence>
<dbReference type="SMART" id="SM00966">
    <property type="entry name" value="SpoVT_AbrB"/>
    <property type="match status" value="1"/>
</dbReference>
<evidence type="ECO:0000313" key="3">
    <source>
        <dbReference type="EMBL" id="MFD1677420.1"/>
    </source>
</evidence>
<organism evidence="3 4">
    <name type="scientific">Alicyclobacillus fodiniaquatilis</name>
    <dbReference type="NCBI Taxonomy" id="1661150"/>
    <lineage>
        <taxon>Bacteria</taxon>
        <taxon>Bacillati</taxon>
        <taxon>Bacillota</taxon>
        <taxon>Bacilli</taxon>
        <taxon>Bacillales</taxon>
        <taxon>Alicyclobacillaceae</taxon>
        <taxon>Alicyclobacillus</taxon>
    </lineage>
</organism>
<sequence>MTLSAYAKSVQERGHSGVDKYVRITGKRQVTIPKEFFEQLDMGTVLHAFVEGGRLVLEPVRPEDPMDFSQEIINDLADAGLTGEELKKEFAKRREGMMAAMKELVTEARNEAVDGSEADGDDFMNELIDADE</sequence>
<keyword evidence="3" id="KW-0238">DNA-binding</keyword>
<feature type="compositionally biased region" description="Acidic residues" evidence="1">
    <location>
        <begin position="114"/>
        <end position="132"/>
    </location>
</feature>
<feature type="region of interest" description="Disordered" evidence="1">
    <location>
        <begin position="110"/>
        <end position="132"/>
    </location>
</feature>
<feature type="domain" description="SpoVT-AbrB" evidence="2">
    <location>
        <begin position="22"/>
        <end position="65"/>
    </location>
</feature>
<comment type="caution">
    <text evidence="3">The sequence shown here is derived from an EMBL/GenBank/DDBJ whole genome shotgun (WGS) entry which is preliminary data.</text>
</comment>
<proteinExistence type="predicted"/>
<dbReference type="InterPro" id="IPR037914">
    <property type="entry name" value="SpoVT-AbrB_sf"/>
</dbReference>
<dbReference type="InterPro" id="IPR007159">
    <property type="entry name" value="SpoVT-AbrB_dom"/>
</dbReference>
<keyword evidence="4" id="KW-1185">Reference proteome</keyword>
<dbReference type="EMBL" id="JBHUCX010000092">
    <property type="protein sequence ID" value="MFD1677420.1"/>
    <property type="molecule type" value="Genomic_DNA"/>
</dbReference>